<keyword evidence="2" id="KW-0732">Signal</keyword>
<organism evidence="4 5">
    <name type="scientific">Alkalidesulfovibrio alkalitolerans DSM 16529</name>
    <dbReference type="NCBI Taxonomy" id="1121439"/>
    <lineage>
        <taxon>Bacteria</taxon>
        <taxon>Pseudomonadati</taxon>
        <taxon>Thermodesulfobacteriota</taxon>
        <taxon>Desulfovibrionia</taxon>
        <taxon>Desulfovibrionales</taxon>
        <taxon>Desulfovibrionaceae</taxon>
        <taxon>Alkalidesulfovibrio</taxon>
    </lineage>
</organism>
<proteinExistence type="predicted"/>
<dbReference type="RefSeq" id="WP_020887181.1">
    <property type="nucleotide sequence ID" value="NZ_ATHI01000026.1"/>
</dbReference>
<dbReference type="PANTHER" id="PTHR43540:SF6">
    <property type="entry name" value="ISOCHORISMATASE-LIKE DOMAIN-CONTAINING PROTEIN"/>
    <property type="match status" value="1"/>
</dbReference>
<dbReference type="STRING" id="1121439.dsat_0487"/>
<evidence type="ECO:0000259" key="3">
    <source>
        <dbReference type="Pfam" id="PF00857"/>
    </source>
</evidence>
<dbReference type="eggNOG" id="COG1335">
    <property type="taxonomic scope" value="Bacteria"/>
</dbReference>
<comment type="caution">
    <text evidence="4">The sequence shown here is derived from an EMBL/GenBank/DDBJ whole genome shotgun (WGS) entry which is preliminary data.</text>
</comment>
<reference evidence="4 5" key="1">
    <citation type="journal article" date="2013" name="Genome Announc.">
        <title>Draft genome sequences for three mercury-methylating, sulfate-reducing bacteria.</title>
        <authorList>
            <person name="Brown S.D."/>
            <person name="Hurt R.A.Jr."/>
            <person name="Gilmour C.C."/>
            <person name="Elias D.A."/>
        </authorList>
    </citation>
    <scope>NUCLEOTIDE SEQUENCE [LARGE SCALE GENOMIC DNA]</scope>
    <source>
        <strain evidence="4 5">DSM 16529</strain>
    </source>
</reference>
<dbReference type="Gene3D" id="3.40.50.850">
    <property type="entry name" value="Isochorismatase-like"/>
    <property type="match status" value="1"/>
</dbReference>
<keyword evidence="5" id="KW-1185">Reference proteome</keyword>
<keyword evidence="1 4" id="KW-0378">Hydrolase</keyword>
<evidence type="ECO:0000313" key="4">
    <source>
        <dbReference type="EMBL" id="EPR33046.1"/>
    </source>
</evidence>
<gene>
    <name evidence="4" type="ORF">dsat_0487</name>
</gene>
<accession>S7T8W6</accession>
<feature type="domain" description="Isochorismatase-like" evidence="3">
    <location>
        <begin position="75"/>
        <end position="212"/>
    </location>
</feature>
<evidence type="ECO:0000313" key="5">
    <source>
        <dbReference type="Proteomes" id="UP000014975"/>
    </source>
</evidence>
<feature type="signal peptide" evidence="2">
    <location>
        <begin position="1"/>
        <end position="47"/>
    </location>
</feature>
<dbReference type="InterPro" id="IPR000868">
    <property type="entry name" value="Isochorismatase-like_dom"/>
</dbReference>
<dbReference type="PATRIC" id="fig|1121439.3.peg.1841"/>
<dbReference type="InterPro" id="IPR050272">
    <property type="entry name" value="Isochorismatase-like_hydrls"/>
</dbReference>
<dbReference type="EMBL" id="ATHI01000026">
    <property type="protein sequence ID" value="EPR33046.1"/>
    <property type="molecule type" value="Genomic_DNA"/>
</dbReference>
<dbReference type="PANTHER" id="PTHR43540">
    <property type="entry name" value="PEROXYUREIDOACRYLATE/UREIDOACRYLATE AMIDOHYDROLASE-RELATED"/>
    <property type="match status" value="1"/>
</dbReference>
<sequence>MSTLSHIPSLRAVLPAACLAACRAAGAAACLAIMALAMMPLAAPAKAADIIQEWGSTMPPAAPELSAVTVSPKDTALLVLDIEELTCNAERRPRCLESVPAIASLMARARAAGMPVLHSLTSRGTRESILPQATPLPGEPVVGSSVDKFRNTVLEDELNARGVTTVIVTGTAAHGAVLHTATGAAQRGMTIILPVDGISAETPYIEQAAVWLLLEGPATRGKTTLTRTGLIEIQ</sequence>
<dbReference type="SUPFAM" id="SSF52499">
    <property type="entry name" value="Isochorismatase-like hydrolases"/>
    <property type="match status" value="1"/>
</dbReference>
<evidence type="ECO:0000256" key="2">
    <source>
        <dbReference type="SAM" id="SignalP"/>
    </source>
</evidence>
<dbReference type="Proteomes" id="UP000014975">
    <property type="component" value="Unassembled WGS sequence"/>
</dbReference>
<dbReference type="Pfam" id="PF00857">
    <property type="entry name" value="Isochorismatase"/>
    <property type="match status" value="1"/>
</dbReference>
<feature type="chain" id="PRO_5004544451" evidence="2">
    <location>
        <begin position="48"/>
        <end position="234"/>
    </location>
</feature>
<protein>
    <submittedName>
        <fullName evidence="4">Isochorismatase hydrolase</fullName>
    </submittedName>
</protein>
<dbReference type="CDD" id="cd00431">
    <property type="entry name" value="cysteine_hydrolases"/>
    <property type="match status" value="1"/>
</dbReference>
<dbReference type="AlphaFoldDB" id="S7T8W6"/>
<evidence type="ECO:0000256" key="1">
    <source>
        <dbReference type="ARBA" id="ARBA00022801"/>
    </source>
</evidence>
<dbReference type="GO" id="GO:0016787">
    <property type="term" value="F:hydrolase activity"/>
    <property type="evidence" value="ECO:0007669"/>
    <property type="project" value="UniProtKB-KW"/>
</dbReference>
<dbReference type="InterPro" id="IPR036380">
    <property type="entry name" value="Isochorismatase-like_sf"/>
</dbReference>
<name>S7T8W6_9BACT</name>